<feature type="non-terminal residue" evidence="3">
    <location>
        <position position="457"/>
    </location>
</feature>
<feature type="region of interest" description="Disordered" evidence="1">
    <location>
        <begin position="269"/>
        <end position="313"/>
    </location>
</feature>
<sequence>AAAGGGGAAVSVLAPSGRRVTVRVGPSTVLLQILEEVCRRQGGSPGEYGLKFQRSVLDLSLQWRFARLPNNAKLEMVPVSNRVGIGNMVRIALQLDDGSRLQDTFFCEQTLWELLNHFAKIREFMEQHGEFSPVCIYMRDEISGKDALEKRTLKSLGLTGGSAIVRVVMKKCSSSGQEEAVGATVQCNELTVRQGSTEGAVDVPLPQANTFPKDLDHGDVAMSLNSCADKQDSIRESHASLEELWPSSEPESAPFVPFFGDGQHLGSTSVTAPSLGLDMSSSMLPATSSSPGGPSKPKKSKNSQELQKEQEQLVDREPLVCHLDLLEPLPAGPEELPDEFFEVTVDDVRKRLAQLQSERQVPFPLPAKRLEEAPLMTKSLREAQLKEKLQRYPKVVLRVRFPDRYVLQGFFHPSETVGILRAFVRSHLADADLPFYLFIAPPRTILNDESLTLFEVR</sequence>
<proteinExistence type="predicted"/>
<dbReference type="CDD" id="cd16118">
    <property type="entry name" value="UBX2_UBXN9"/>
    <property type="match status" value="1"/>
</dbReference>
<dbReference type="PANTHER" id="PTHR46467">
    <property type="entry name" value="TETHER CONTAINING UBX DOMAIN FOR GLUT4"/>
    <property type="match status" value="1"/>
</dbReference>
<dbReference type="InterPro" id="IPR021569">
    <property type="entry name" value="TUG-UBL1"/>
</dbReference>
<evidence type="ECO:0000313" key="3">
    <source>
        <dbReference type="EMBL" id="NWS46487.1"/>
    </source>
</evidence>
<evidence type="ECO:0000313" key="4">
    <source>
        <dbReference type="Proteomes" id="UP000562415"/>
    </source>
</evidence>
<dbReference type="Gene3D" id="3.10.20.90">
    <property type="entry name" value="Phosphatidylinositol 3-kinase Catalytic Subunit, Chain A, domain 1"/>
    <property type="match status" value="3"/>
</dbReference>
<dbReference type="InterPro" id="IPR059238">
    <property type="entry name" value="UBX1_UBXN9"/>
</dbReference>
<dbReference type="Proteomes" id="UP000562415">
    <property type="component" value="Unassembled WGS sequence"/>
</dbReference>
<dbReference type="InterPro" id="IPR029071">
    <property type="entry name" value="Ubiquitin-like_domsf"/>
</dbReference>
<dbReference type="FunFam" id="3.10.20.90:FF:000204">
    <property type="entry name" value="tether containing UBX domain for GLUT4"/>
    <property type="match status" value="1"/>
</dbReference>
<dbReference type="PANTHER" id="PTHR46467:SF1">
    <property type="entry name" value="TETHER CONTAINING UBX DOMAIN FOR GLUT4"/>
    <property type="match status" value="1"/>
</dbReference>
<dbReference type="Pfam" id="PF11470">
    <property type="entry name" value="TUG-UBL1"/>
    <property type="match status" value="1"/>
</dbReference>
<feature type="non-terminal residue" evidence="3">
    <location>
        <position position="1"/>
    </location>
</feature>
<dbReference type="GO" id="GO:0042593">
    <property type="term" value="P:glucose homeostasis"/>
    <property type="evidence" value="ECO:0007669"/>
    <property type="project" value="TreeGrafter"/>
</dbReference>
<dbReference type="OrthoDB" id="440781at2759"/>
<organism evidence="3 4">
    <name type="scientific">Probosciger aterrimus</name>
    <name type="common">Palm cockatoo</name>
    <dbReference type="NCBI Taxonomy" id="141839"/>
    <lineage>
        <taxon>Eukaryota</taxon>
        <taxon>Metazoa</taxon>
        <taxon>Chordata</taxon>
        <taxon>Craniata</taxon>
        <taxon>Vertebrata</taxon>
        <taxon>Euteleostomi</taxon>
        <taxon>Archelosauria</taxon>
        <taxon>Archosauria</taxon>
        <taxon>Dinosauria</taxon>
        <taxon>Saurischia</taxon>
        <taxon>Theropoda</taxon>
        <taxon>Coelurosauria</taxon>
        <taxon>Aves</taxon>
        <taxon>Neognathae</taxon>
        <taxon>Neoaves</taxon>
        <taxon>Telluraves</taxon>
        <taxon>Australaves</taxon>
        <taxon>Psittaciformes</taxon>
        <taxon>Cacatuidae</taxon>
        <taxon>Probosciger</taxon>
    </lineage>
</organism>
<feature type="compositionally biased region" description="Low complexity" evidence="1">
    <location>
        <begin position="279"/>
        <end position="295"/>
    </location>
</feature>
<dbReference type="GO" id="GO:0012506">
    <property type="term" value="C:vesicle membrane"/>
    <property type="evidence" value="ECO:0007669"/>
    <property type="project" value="TreeGrafter"/>
</dbReference>
<name>A0A7K5FNS9_PROAR</name>
<dbReference type="CDD" id="cd16105">
    <property type="entry name" value="Ubl_ASPSCR1_like"/>
    <property type="match status" value="1"/>
</dbReference>
<evidence type="ECO:0000259" key="2">
    <source>
        <dbReference type="PROSITE" id="PS50033"/>
    </source>
</evidence>
<dbReference type="AlphaFoldDB" id="A0A7K5FNS9"/>
<dbReference type="GO" id="GO:0005737">
    <property type="term" value="C:cytoplasm"/>
    <property type="evidence" value="ECO:0007669"/>
    <property type="project" value="TreeGrafter"/>
</dbReference>
<protein>
    <submittedName>
        <fullName evidence="3">ASPC1 protein</fullName>
    </submittedName>
</protein>
<evidence type="ECO:0000256" key="1">
    <source>
        <dbReference type="SAM" id="MobiDB-lite"/>
    </source>
</evidence>
<keyword evidence="4" id="KW-1185">Reference proteome</keyword>
<feature type="domain" description="UBX" evidence="2">
    <location>
        <begin position="390"/>
        <end position="457"/>
    </location>
</feature>
<dbReference type="SUPFAM" id="SSF54236">
    <property type="entry name" value="Ubiquitin-like"/>
    <property type="match status" value="2"/>
</dbReference>
<dbReference type="EMBL" id="VYZH01003114">
    <property type="protein sequence ID" value="NWS46487.1"/>
    <property type="molecule type" value="Genomic_DNA"/>
</dbReference>
<dbReference type="InterPro" id="IPR001012">
    <property type="entry name" value="UBX_dom"/>
</dbReference>
<gene>
    <name evidence="3" type="primary">Aspscr1</name>
    <name evidence="3" type="ORF">PROATE_R01634</name>
</gene>
<dbReference type="GO" id="GO:0006886">
    <property type="term" value="P:intracellular protein transport"/>
    <property type="evidence" value="ECO:0007669"/>
    <property type="project" value="TreeGrafter"/>
</dbReference>
<accession>A0A7K5FNS9</accession>
<comment type="caution">
    <text evidence="3">The sequence shown here is derived from an EMBL/GenBank/DDBJ whole genome shotgun (WGS) entry which is preliminary data.</text>
</comment>
<reference evidence="3 4" key="1">
    <citation type="submission" date="2019-09" db="EMBL/GenBank/DDBJ databases">
        <title>Bird 10,000 Genomes (B10K) Project - Family phase.</title>
        <authorList>
            <person name="Zhang G."/>
        </authorList>
    </citation>
    <scope>NUCLEOTIDE SEQUENCE [LARGE SCALE GENOMIC DNA]</scope>
    <source>
        <strain evidence="3">B10K-DU-017-47</strain>
    </source>
</reference>
<dbReference type="PROSITE" id="PS50033">
    <property type="entry name" value="UBX"/>
    <property type="match status" value="1"/>
</dbReference>
<dbReference type="CDD" id="cd17075">
    <property type="entry name" value="UBX1_UBXN9"/>
    <property type="match status" value="1"/>
</dbReference>
<dbReference type="GO" id="GO:0005634">
    <property type="term" value="C:nucleus"/>
    <property type="evidence" value="ECO:0007669"/>
    <property type="project" value="TreeGrafter"/>
</dbReference>
<dbReference type="Pfam" id="PF00789">
    <property type="entry name" value="UBX"/>
    <property type="match status" value="1"/>
</dbReference>